<feature type="active site" description="Nucleophile" evidence="2">
    <location>
        <position position="13"/>
    </location>
</feature>
<dbReference type="EC" id="3.1.3.-" evidence="1"/>
<evidence type="ECO:0000313" key="6">
    <source>
        <dbReference type="Proteomes" id="UP000185669"/>
    </source>
</evidence>
<name>A0A1N6RGU9_9FIRM</name>
<dbReference type="EMBL" id="FTNC01000003">
    <property type="protein sequence ID" value="SIQ27916.1"/>
    <property type="molecule type" value="Genomic_DNA"/>
</dbReference>
<proteinExistence type="inferred from homology"/>
<keyword evidence="6" id="KW-1185">Reference proteome</keyword>
<dbReference type="Gene3D" id="3.40.50.1000">
    <property type="entry name" value="HAD superfamily/HAD-like"/>
    <property type="match status" value="2"/>
</dbReference>
<comment type="cofactor">
    <cofactor evidence="4">
        <name>Mg(2+)</name>
        <dbReference type="ChEBI" id="CHEBI:18420"/>
    </cofactor>
    <text evidence="4">Divalent metal ions. Mg(2+) is the most effective.</text>
</comment>
<reference evidence="6" key="1">
    <citation type="submission" date="2017-01" db="EMBL/GenBank/DDBJ databases">
        <authorList>
            <person name="Varghese N."/>
            <person name="Submissions S."/>
        </authorList>
    </citation>
    <scope>NUCLEOTIDE SEQUENCE [LARGE SCALE GENOMIC DNA]</scope>
    <source>
        <strain evidence="6">ATCC 700103</strain>
    </source>
</reference>
<gene>
    <name evidence="5" type="ORF">SAMN05421834_1033</name>
</gene>
<dbReference type="PANTHER" id="PTHR19288">
    <property type="entry name" value="4-NITROPHENYLPHOSPHATASE-RELATED"/>
    <property type="match status" value="1"/>
</dbReference>
<keyword evidence="1 4" id="KW-0460">Magnesium</keyword>
<dbReference type="AlphaFoldDB" id="A0A1N6RGU9"/>
<dbReference type="STRING" id="56779.SAMN05421834_1033"/>
<dbReference type="GO" id="GO:0016791">
    <property type="term" value="F:phosphatase activity"/>
    <property type="evidence" value="ECO:0007669"/>
    <property type="project" value="TreeGrafter"/>
</dbReference>
<dbReference type="InterPro" id="IPR036412">
    <property type="entry name" value="HAD-like_sf"/>
</dbReference>
<dbReference type="Pfam" id="PF13242">
    <property type="entry name" value="Hydrolase_like"/>
    <property type="match status" value="1"/>
</dbReference>
<dbReference type="Proteomes" id="UP000185669">
    <property type="component" value="Unassembled WGS sequence"/>
</dbReference>
<accession>A0A1N6RGU9</accession>
<comment type="function">
    <text evidence="1">Catalyzes the dephosphorylation of 2-6 carbon acid sugars in vitro.</text>
</comment>
<evidence type="ECO:0000256" key="1">
    <source>
        <dbReference type="PIRNR" id="PIRNR000915"/>
    </source>
</evidence>
<dbReference type="PANTHER" id="PTHR19288:SF46">
    <property type="entry name" value="HALOACID DEHALOGENASE-LIKE HYDROLASE DOMAIN-CONTAINING PROTEIN 2"/>
    <property type="match status" value="1"/>
</dbReference>
<evidence type="ECO:0000256" key="2">
    <source>
        <dbReference type="PIRSR" id="PIRSR000915-1"/>
    </source>
</evidence>
<dbReference type="InterPro" id="IPR023214">
    <property type="entry name" value="HAD_sf"/>
</dbReference>
<dbReference type="RefSeq" id="WP_076543864.1">
    <property type="nucleotide sequence ID" value="NZ_FTNC01000003.1"/>
</dbReference>
<dbReference type="GO" id="GO:0046872">
    <property type="term" value="F:metal ion binding"/>
    <property type="evidence" value="ECO:0007669"/>
    <property type="project" value="UniProtKB-KW"/>
</dbReference>
<evidence type="ECO:0000256" key="4">
    <source>
        <dbReference type="PIRSR" id="PIRSR000915-3"/>
    </source>
</evidence>
<keyword evidence="1 4" id="KW-0479">Metal-binding</keyword>
<organism evidence="5 6">
    <name type="scientific">Halanaerobium kushneri</name>
    <dbReference type="NCBI Taxonomy" id="56779"/>
    <lineage>
        <taxon>Bacteria</taxon>
        <taxon>Bacillati</taxon>
        <taxon>Bacillota</taxon>
        <taxon>Clostridia</taxon>
        <taxon>Halanaerobiales</taxon>
        <taxon>Halanaerobiaceae</taxon>
        <taxon>Halanaerobium</taxon>
    </lineage>
</organism>
<dbReference type="OrthoDB" id="9810449at2"/>
<feature type="binding site" evidence="4">
    <location>
        <position position="221"/>
    </location>
    <ligand>
        <name>Mg(2+)</name>
        <dbReference type="ChEBI" id="CHEBI:18420"/>
    </ligand>
</feature>
<feature type="active site" description="Proton donor" evidence="2">
    <location>
        <position position="15"/>
    </location>
</feature>
<feature type="binding site" evidence="4">
    <location>
        <position position="13"/>
    </location>
    <ligand>
        <name>Mg(2+)</name>
        <dbReference type="ChEBI" id="CHEBI:18420"/>
    </ligand>
</feature>
<evidence type="ECO:0000313" key="5">
    <source>
        <dbReference type="EMBL" id="SIQ27916.1"/>
    </source>
</evidence>
<dbReference type="GO" id="GO:0005737">
    <property type="term" value="C:cytoplasm"/>
    <property type="evidence" value="ECO:0007669"/>
    <property type="project" value="TreeGrafter"/>
</dbReference>
<dbReference type="SUPFAM" id="SSF56784">
    <property type="entry name" value="HAD-like"/>
    <property type="match status" value="1"/>
</dbReference>
<feature type="binding site" evidence="4">
    <location>
        <position position="15"/>
    </location>
    <ligand>
        <name>Mg(2+)</name>
        <dbReference type="ChEBI" id="CHEBI:18420"/>
    </ligand>
</feature>
<protein>
    <recommendedName>
        <fullName evidence="1">Acid sugar phosphatase</fullName>
        <ecNumber evidence="1">3.1.3.-</ecNumber>
    </recommendedName>
</protein>
<comment type="similarity">
    <text evidence="1">Belongs to the HAD-like hydrolase superfamily. NagD family.</text>
</comment>
<dbReference type="Pfam" id="PF13344">
    <property type="entry name" value="Hydrolase_6"/>
    <property type="match status" value="1"/>
</dbReference>
<sequence length="274" mass="30876">MNELNEIKFFILDMDGTIYLENDILKGSLDFLAEVEATNRDYIFLTNNSSKNRADYQQKLEQMNINIAAEKIINSGEITASYLAEQGTKQGKRIYLLGTDSLREEMERFGHQIVNEEKNIREKADSVDFVVLGFDKTLTYKKLWDAHQLILSGVDYVATHPDLVCPLSEGKTQPDTGAMIELLAASTGKRPLIVGKPSGLTIDYILKRFDLEKSELAMVGDRLYTDMRMAHDAGITGILVLSGETKREDIKNLASGQKYFDYVFADVAELKNKL</sequence>
<evidence type="ECO:0000256" key="3">
    <source>
        <dbReference type="PIRSR" id="PIRSR000915-2"/>
    </source>
</evidence>
<feature type="binding site" evidence="3">
    <location>
        <position position="196"/>
    </location>
    <ligand>
        <name>substrate</name>
    </ligand>
</feature>
<dbReference type="InterPro" id="IPR006357">
    <property type="entry name" value="HAD-SF_hydro_IIA"/>
</dbReference>
<dbReference type="PIRSF" id="PIRSF000915">
    <property type="entry name" value="PGP-type_phosphatase"/>
    <property type="match status" value="1"/>
</dbReference>
<dbReference type="NCBIfam" id="TIGR01460">
    <property type="entry name" value="HAD-SF-IIA"/>
    <property type="match status" value="1"/>
</dbReference>